<dbReference type="GO" id="GO:0000155">
    <property type="term" value="F:phosphorelay sensor kinase activity"/>
    <property type="evidence" value="ECO:0007669"/>
    <property type="project" value="InterPro"/>
</dbReference>
<keyword evidence="3 6" id="KW-0597">Phosphoprotein</keyword>
<dbReference type="Gene3D" id="3.40.50.2300">
    <property type="match status" value="1"/>
</dbReference>
<dbReference type="InterPro" id="IPR036890">
    <property type="entry name" value="HATPase_C_sf"/>
</dbReference>
<feature type="modified residue" description="4-aspartylphosphate" evidence="6">
    <location>
        <position position="56"/>
    </location>
</feature>
<dbReference type="SMART" id="SM00448">
    <property type="entry name" value="REC"/>
    <property type="match status" value="1"/>
</dbReference>
<evidence type="ECO:0000259" key="8">
    <source>
        <dbReference type="PROSITE" id="PS50109"/>
    </source>
</evidence>
<evidence type="ECO:0000313" key="10">
    <source>
        <dbReference type="EMBL" id="ATB44716.1"/>
    </source>
</evidence>
<reference evidence="10 11" key="1">
    <citation type="submission" date="2017-06" db="EMBL/GenBank/DDBJ databases">
        <title>Sequencing and comparative analysis of myxobacterial genomes.</title>
        <authorList>
            <person name="Rupp O."/>
            <person name="Goesmann A."/>
            <person name="Sogaard-Andersen L."/>
        </authorList>
    </citation>
    <scope>NUCLEOTIDE SEQUENCE [LARGE SCALE GENOMIC DNA]</scope>
    <source>
        <strain evidence="10 11">DSM 14697</strain>
    </source>
</reference>
<evidence type="ECO:0000256" key="5">
    <source>
        <dbReference type="ARBA" id="ARBA00022777"/>
    </source>
</evidence>
<dbReference type="InterPro" id="IPR036097">
    <property type="entry name" value="HisK_dim/P_sf"/>
</dbReference>
<evidence type="ECO:0000256" key="2">
    <source>
        <dbReference type="ARBA" id="ARBA00012438"/>
    </source>
</evidence>
<dbReference type="RefSeq" id="WP_095956756.1">
    <property type="nucleotide sequence ID" value="NZ_CP022203.1"/>
</dbReference>
<dbReference type="PROSITE" id="PS50110">
    <property type="entry name" value="RESPONSE_REGULATORY"/>
    <property type="match status" value="1"/>
</dbReference>
<dbReference type="InterPro" id="IPR003018">
    <property type="entry name" value="GAF"/>
</dbReference>
<evidence type="ECO:0000256" key="7">
    <source>
        <dbReference type="SAM" id="Coils"/>
    </source>
</evidence>
<feature type="domain" description="Response regulatory" evidence="9">
    <location>
        <begin position="5"/>
        <end position="121"/>
    </location>
</feature>
<dbReference type="AlphaFoldDB" id="A0A250JNL8"/>
<dbReference type="KEGG" id="mmas:MYMAC_000287"/>
<proteinExistence type="predicted"/>
<dbReference type="PANTHER" id="PTHR43547">
    <property type="entry name" value="TWO-COMPONENT HISTIDINE KINASE"/>
    <property type="match status" value="1"/>
</dbReference>
<evidence type="ECO:0000256" key="4">
    <source>
        <dbReference type="ARBA" id="ARBA00022679"/>
    </source>
</evidence>
<dbReference type="SUPFAM" id="SSF55781">
    <property type="entry name" value="GAF domain-like"/>
    <property type="match status" value="1"/>
</dbReference>
<evidence type="ECO:0000313" key="11">
    <source>
        <dbReference type="Proteomes" id="UP000217343"/>
    </source>
</evidence>
<evidence type="ECO:0000256" key="6">
    <source>
        <dbReference type="PROSITE-ProRule" id="PRU00169"/>
    </source>
</evidence>
<evidence type="ECO:0000256" key="3">
    <source>
        <dbReference type="ARBA" id="ARBA00022553"/>
    </source>
</evidence>
<dbReference type="InterPro" id="IPR011006">
    <property type="entry name" value="CheY-like_superfamily"/>
</dbReference>
<dbReference type="InterPro" id="IPR004358">
    <property type="entry name" value="Sig_transdc_His_kin-like_C"/>
</dbReference>
<dbReference type="SMART" id="SM00387">
    <property type="entry name" value="HATPase_c"/>
    <property type="match status" value="1"/>
</dbReference>
<dbReference type="SUPFAM" id="SSF47384">
    <property type="entry name" value="Homodimeric domain of signal transducing histidine kinase"/>
    <property type="match status" value="1"/>
</dbReference>
<dbReference type="SMART" id="SM00388">
    <property type="entry name" value="HisKA"/>
    <property type="match status" value="1"/>
</dbReference>
<dbReference type="InterPro" id="IPR003594">
    <property type="entry name" value="HATPase_dom"/>
</dbReference>
<evidence type="ECO:0000256" key="1">
    <source>
        <dbReference type="ARBA" id="ARBA00000085"/>
    </source>
</evidence>
<dbReference type="Pfam" id="PF00512">
    <property type="entry name" value="HisKA"/>
    <property type="match status" value="1"/>
</dbReference>
<dbReference type="CDD" id="cd00082">
    <property type="entry name" value="HisKA"/>
    <property type="match status" value="1"/>
</dbReference>
<dbReference type="Proteomes" id="UP000217343">
    <property type="component" value="Chromosome"/>
</dbReference>
<dbReference type="SUPFAM" id="SSF55874">
    <property type="entry name" value="ATPase domain of HSP90 chaperone/DNA topoisomerase II/histidine kinase"/>
    <property type="match status" value="1"/>
</dbReference>
<dbReference type="PROSITE" id="PS50109">
    <property type="entry name" value="HIS_KIN"/>
    <property type="match status" value="1"/>
</dbReference>
<protein>
    <recommendedName>
        <fullName evidence="2">histidine kinase</fullName>
        <ecNumber evidence="2">2.7.13.3</ecNumber>
    </recommendedName>
</protein>
<feature type="domain" description="Histidine kinase" evidence="8">
    <location>
        <begin position="322"/>
        <end position="541"/>
    </location>
</feature>
<dbReference type="PRINTS" id="PR00344">
    <property type="entry name" value="BCTRLSENSOR"/>
</dbReference>
<dbReference type="Pfam" id="PF00072">
    <property type="entry name" value="Response_reg"/>
    <property type="match status" value="1"/>
</dbReference>
<gene>
    <name evidence="10" type="ORF">MYMAC_000287</name>
</gene>
<dbReference type="Pfam" id="PF13492">
    <property type="entry name" value="GAF_3"/>
    <property type="match status" value="1"/>
</dbReference>
<comment type="catalytic activity">
    <reaction evidence="1">
        <text>ATP + protein L-histidine = ADP + protein N-phospho-L-histidine.</text>
        <dbReference type="EC" id="2.7.13.3"/>
    </reaction>
</comment>
<dbReference type="InterPro" id="IPR029016">
    <property type="entry name" value="GAF-like_dom_sf"/>
</dbReference>
<keyword evidence="7" id="KW-0175">Coiled coil</keyword>
<dbReference type="CDD" id="cd00156">
    <property type="entry name" value="REC"/>
    <property type="match status" value="1"/>
</dbReference>
<dbReference type="CDD" id="cd00075">
    <property type="entry name" value="HATPase"/>
    <property type="match status" value="1"/>
</dbReference>
<sequence>MRPVRVLVVEDNPDDEVLMLRELRRAGFLPETRRVQSAESLRAALVEQDWDIILSDFCMPRFTALEVLKVLKATGLDIPVIVVSGSIGEDEAVEAMKAGARDYFAKGRLTRLAAAVERELAEARARRERARAELDRGLLAQASEVLVEPLDLEERLSRLAWVPVPRVADLCVIFLHEERRGGLRISAVAHRDEAIRSHLWEMDRRFPLTSAVEAGPLRVLSTAEPELVVDLQAARVSVTSSPEHQRALDALGLRSALSVPLRGRSGLLGVLSLATQGARTLGPVDLSLAQELARRAGLSLENARLLREVQDAVRLRDEFLVVAAHELRTPLTTLRLQLGSLLSPATRERLGAMPPEVETRLERSMRQVLRLGTLVEGLLDVSRLGAGDVVLSLERFELAELVSEVVERYGAEAAAAGSPVRLTCEAGLWGRWDRLRVEQAVAALVSNALKFAPGHPVEVAVTRVGRMGRVQVDDRGIGITEDQVKHIFERFGRAVSSRSYGGLGLGLYLVRRSAEAHGGRAWAGPREGGGARFTLDLPLEKERRE</sequence>
<dbReference type="OrthoDB" id="5481819at2"/>
<name>A0A250JNL8_9BACT</name>
<keyword evidence="11" id="KW-1185">Reference proteome</keyword>
<dbReference type="Pfam" id="PF02518">
    <property type="entry name" value="HATPase_c"/>
    <property type="match status" value="1"/>
</dbReference>
<dbReference type="InterPro" id="IPR001789">
    <property type="entry name" value="Sig_transdc_resp-reg_receiver"/>
</dbReference>
<dbReference type="SMART" id="SM00065">
    <property type="entry name" value="GAF"/>
    <property type="match status" value="1"/>
</dbReference>
<dbReference type="EMBL" id="CP022203">
    <property type="protein sequence ID" value="ATB44716.1"/>
    <property type="molecule type" value="Genomic_DNA"/>
</dbReference>
<evidence type="ECO:0000259" key="9">
    <source>
        <dbReference type="PROSITE" id="PS50110"/>
    </source>
</evidence>
<keyword evidence="5 10" id="KW-0418">Kinase</keyword>
<dbReference type="InterPro" id="IPR005467">
    <property type="entry name" value="His_kinase_dom"/>
</dbReference>
<dbReference type="SUPFAM" id="SSF52172">
    <property type="entry name" value="CheY-like"/>
    <property type="match status" value="1"/>
</dbReference>
<organism evidence="10 11">
    <name type="scientific">Corallococcus macrosporus DSM 14697</name>
    <dbReference type="NCBI Taxonomy" id="1189310"/>
    <lineage>
        <taxon>Bacteria</taxon>
        <taxon>Pseudomonadati</taxon>
        <taxon>Myxococcota</taxon>
        <taxon>Myxococcia</taxon>
        <taxon>Myxococcales</taxon>
        <taxon>Cystobacterineae</taxon>
        <taxon>Myxococcaceae</taxon>
        <taxon>Corallococcus</taxon>
    </lineage>
</organism>
<dbReference type="Gene3D" id="3.30.450.40">
    <property type="match status" value="1"/>
</dbReference>
<dbReference type="PANTHER" id="PTHR43547:SF2">
    <property type="entry name" value="HYBRID SIGNAL TRANSDUCTION HISTIDINE KINASE C"/>
    <property type="match status" value="1"/>
</dbReference>
<dbReference type="Gene3D" id="3.30.565.10">
    <property type="entry name" value="Histidine kinase-like ATPase, C-terminal domain"/>
    <property type="match status" value="1"/>
</dbReference>
<keyword evidence="4" id="KW-0808">Transferase</keyword>
<dbReference type="InterPro" id="IPR003661">
    <property type="entry name" value="HisK_dim/P_dom"/>
</dbReference>
<feature type="coiled-coil region" evidence="7">
    <location>
        <begin position="106"/>
        <end position="140"/>
    </location>
</feature>
<dbReference type="Gene3D" id="1.10.287.130">
    <property type="match status" value="1"/>
</dbReference>
<accession>A0A250JNL8</accession>
<dbReference type="EC" id="2.7.13.3" evidence="2"/>